<comment type="similarity">
    <text evidence="7 10">Belongs to the fluoride channel Fluc/FEX (TC 1.A.43) family.</text>
</comment>
<evidence type="ECO:0000256" key="10">
    <source>
        <dbReference type="HAMAP-Rule" id="MF_00454"/>
    </source>
</evidence>
<accession>A0A1H0UR29</accession>
<comment type="catalytic activity">
    <reaction evidence="8">
        <text>fluoride(in) = fluoride(out)</text>
        <dbReference type="Rhea" id="RHEA:76159"/>
        <dbReference type="ChEBI" id="CHEBI:17051"/>
    </reaction>
    <physiologicalReaction direction="left-to-right" evidence="8">
        <dbReference type="Rhea" id="RHEA:76160"/>
    </physiologicalReaction>
</comment>
<dbReference type="GO" id="GO:0046872">
    <property type="term" value="F:metal ion binding"/>
    <property type="evidence" value="ECO:0007669"/>
    <property type="project" value="UniProtKB-KW"/>
</dbReference>
<keyword evidence="10" id="KW-0479">Metal-binding</keyword>
<gene>
    <name evidence="10" type="primary">fluC</name>
    <name evidence="10" type="synonym">crcB</name>
    <name evidence="11" type="ORF">SAMN05216366_1371</name>
</gene>
<keyword evidence="6 10" id="KW-0407">Ion channel</keyword>
<evidence type="ECO:0000256" key="3">
    <source>
        <dbReference type="ARBA" id="ARBA00022692"/>
    </source>
</evidence>
<dbReference type="AlphaFoldDB" id="A0A1H0UR29"/>
<keyword evidence="4 10" id="KW-1133">Transmembrane helix</keyword>
<dbReference type="GO" id="GO:0140114">
    <property type="term" value="P:cellular detoxification of fluoride"/>
    <property type="evidence" value="ECO:0007669"/>
    <property type="project" value="UniProtKB-UniRule"/>
</dbReference>
<comment type="function">
    <text evidence="9 10">Fluoride-specific ion channel. Important for reducing fluoride concentration in the cell, thus reducing its toxicity.</text>
</comment>
<keyword evidence="2 10" id="KW-1003">Cell membrane</keyword>
<evidence type="ECO:0000313" key="11">
    <source>
        <dbReference type="EMBL" id="SDP68553.1"/>
    </source>
</evidence>
<evidence type="ECO:0000256" key="4">
    <source>
        <dbReference type="ARBA" id="ARBA00022989"/>
    </source>
</evidence>
<feature type="binding site" evidence="10">
    <location>
        <position position="78"/>
    </location>
    <ligand>
        <name>Na(+)</name>
        <dbReference type="ChEBI" id="CHEBI:29101"/>
        <note>structural</note>
    </ligand>
</feature>
<dbReference type="PANTHER" id="PTHR28259">
    <property type="entry name" value="FLUORIDE EXPORT PROTEIN 1-RELATED"/>
    <property type="match status" value="1"/>
</dbReference>
<dbReference type="EMBL" id="FNJQ01000037">
    <property type="protein sequence ID" value="SDP68553.1"/>
    <property type="molecule type" value="Genomic_DNA"/>
</dbReference>
<dbReference type="PANTHER" id="PTHR28259:SF1">
    <property type="entry name" value="FLUORIDE EXPORT PROTEIN 1-RELATED"/>
    <property type="match status" value="1"/>
</dbReference>
<dbReference type="Proteomes" id="UP000182412">
    <property type="component" value="Unassembled WGS sequence"/>
</dbReference>
<proteinExistence type="inferred from homology"/>
<dbReference type="RefSeq" id="WP_074573302.1">
    <property type="nucleotide sequence ID" value="NZ_FNJQ01000037.1"/>
</dbReference>
<dbReference type="HAMAP" id="MF_00454">
    <property type="entry name" value="FluC"/>
    <property type="match status" value="1"/>
</dbReference>
<evidence type="ECO:0000313" key="12">
    <source>
        <dbReference type="Proteomes" id="UP000182412"/>
    </source>
</evidence>
<feature type="binding site" evidence="10">
    <location>
        <position position="81"/>
    </location>
    <ligand>
        <name>Na(+)</name>
        <dbReference type="ChEBI" id="CHEBI:29101"/>
        <note>structural</note>
    </ligand>
</feature>
<keyword evidence="10" id="KW-0915">Sodium</keyword>
<dbReference type="NCBIfam" id="TIGR00494">
    <property type="entry name" value="crcB"/>
    <property type="match status" value="1"/>
</dbReference>
<evidence type="ECO:0000256" key="9">
    <source>
        <dbReference type="ARBA" id="ARBA00049940"/>
    </source>
</evidence>
<name>A0A1H0UR29_SELRU</name>
<dbReference type="OrthoDB" id="9815830at2"/>
<feature type="transmembrane region" description="Helical" evidence="10">
    <location>
        <begin position="35"/>
        <end position="56"/>
    </location>
</feature>
<keyword evidence="10" id="KW-0813">Transport</keyword>
<evidence type="ECO:0000256" key="1">
    <source>
        <dbReference type="ARBA" id="ARBA00004651"/>
    </source>
</evidence>
<evidence type="ECO:0000256" key="7">
    <source>
        <dbReference type="ARBA" id="ARBA00035120"/>
    </source>
</evidence>
<organism evidence="11 12">
    <name type="scientific">Selenomonas ruminantium</name>
    <dbReference type="NCBI Taxonomy" id="971"/>
    <lineage>
        <taxon>Bacteria</taxon>
        <taxon>Bacillati</taxon>
        <taxon>Bacillota</taxon>
        <taxon>Negativicutes</taxon>
        <taxon>Selenomonadales</taxon>
        <taxon>Selenomonadaceae</taxon>
        <taxon>Selenomonas</taxon>
    </lineage>
</organism>
<evidence type="ECO:0000256" key="8">
    <source>
        <dbReference type="ARBA" id="ARBA00035585"/>
    </source>
</evidence>
<comment type="activity regulation">
    <text evidence="10">Na(+) is not transported, but it plays an essential structural role and its presence is essential for fluoride channel function.</text>
</comment>
<dbReference type="InterPro" id="IPR003691">
    <property type="entry name" value="FluC"/>
</dbReference>
<dbReference type="GO" id="GO:0005886">
    <property type="term" value="C:plasma membrane"/>
    <property type="evidence" value="ECO:0007669"/>
    <property type="project" value="UniProtKB-SubCell"/>
</dbReference>
<keyword evidence="5 10" id="KW-0472">Membrane</keyword>
<feature type="transmembrane region" description="Helical" evidence="10">
    <location>
        <begin position="68"/>
        <end position="87"/>
    </location>
</feature>
<dbReference type="Pfam" id="PF02537">
    <property type="entry name" value="CRCB"/>
    <property type="match status" value="1"/>
</dbReference>
<protein>
    <recommendedName>
        <fullName evidence="10">Fluoride-specific ion channel FluC</fullName>
    </recommendedName>
</protein>
<keyword evidence="10" id="KW-0406">Ion transport</keyword>
<sequence>MHLFYVFIGGGLGAVCRYLATTAIGARFGMMFPFGTLFVNTLGSFLMAMIMGFLLSMAKANNLLSEPLRLLLTVGFLGGFTTFSSFSMETLTLLRSGSIFLALTNIATNVMLGLLAAILGLYLAVMIQGAKP</sequence>
<evidence type="ECO:0000256" key="6">
    <source>
        <dbReference type="ARBA" id="ARBA00023303"/>
    </source>
</evidence>
<keyword evidence="3 10" id="KW-0812">Transmembrane</keyword>
<dbReference type="GO" id="GO:0062054">
    <property type="term" value="F:fluoride channel activity"/>
    <property type="evidence" value="ECO:0007669"/>
    <property type="project" value="UniProtKB-UniRule"/>
</dbReference>
<evidence type="ECO:0000256" key="5">
    <source>
        <dbReference type="ARBA" id="ARBA00023136"/>
    </source>
</evidence>
<comment type="subcellular location">
    <subcellularLocation>
        <location evidence="1 10">Cell membrane</location>
        <topology evidence="1 10">Multi-pass membrane protein</topology>
    </subcellularLocation>
</comment>
<evidence type="ECO:0000256" key="2">
    <source>
        <dbReference type="ARBA" id="ARBA00022475"/>
    </source>
</evidence>
<feature type="transmembrane region" description="Helical" evidence="10">
    <location>
        <begin position="99"/>
        <end position="125"/>
    </location>
</feature>
<reference evidence="11 12" key="1">
    <citation type="submission" date="2016-10" db="EMBL/GenBank/DDBJ databases">
        <authorList>
            <person name="de Groot N.N."/>
        </authorList>
    </citation>
    <scope>NUCLEOTIDE SEQUENCE [LARGE SCALE GENOMIC DNA]</scope>
    <source>
        <strain evidence="11 12">S137</strain>
    </source>
</reference>